<dbReference type="EMBL" id="BMAW01051037">
    <property type="protein sequence ID" value="GFS78203.1"/>
    <property type="molecule type" value="Genomic_DNA"/>
</dbReference>
<accession>A0A8X6MU36</accession>
<comment type="catalytic activity">
    <reaction evidence="1 10">
        <text>Cleavage of hydrophobic, N-terminal signal or leader sequences from secreted and periplasmic proteins.</text>
        <dbReference type="EC" id="3.4.21.89"/>
    </reaction>
</comment>
<comment type="caution">
    <text evidence="11">The sequence shown here is derived from an EMBL/GenBank/DDBJ whole genome shotgun (WGS) entry which is preliminary data.</text>
</comment>
<dbReference type="InterPro" id="IPR036286">
    <property type="entry name" value="LexA/Signal_pep-like_sf"/>
</dbReference>
<dbReference type="GO" id="GO:0006465">
    <property type="term" value="P:signal peptide processing"/>
    <property type="evidence" value="ECO:0007669"/>
    <property type="project" value="UniProtKB-UniRule"/>
</dbReference>
<dbReference type="GO" id="GO:0009003">
    <property type="term" value="F:signal peptidase activity"/>
    <property type="evidence" value="ECO:0007669"/>
    <property type="project" value="UniProtKB-EC"/>
</dbReference>
<keyword evidence="10" id="KW-0645">Protease</keyword>
<dbReference type="OrthoDB" id="1077582at2759"/>
<evidence type="ECO:0000256" key="5">
    <source>
        <dbReference type="ARBA" id="ARBA00019685"/>
    </source>
</evidence>
<keyword evidence="6 10" id="KW-0812">Transmembrane</keyword>
<dbReference type="InterPro" id="IPR019533">
    <property type="entry name" value="Peptidase_S26"/>
</dbReference>
<evidence type="ECO:0000313" key="11">
    <source>
        <dbReference type="EMBL" id="GFS78203.1"/>
    </source>
</evidence>
<evidence type="ECO:0000256" key="9">
    <source>
        <dbReference type="ARBA" id="ARBA00045533"/>
    </source>
</evidence>
<keyword evidence="10" id="KW-0378">Hydrolase</keyword>
<comment type="similarity">
    <text evidence="3 10">Belongs to the peptidase S26B family.</text>
</comment>
<evidence type="ECO:0000256" key="10">
    <source>
        <dbReference type="RuleBase" id="RU362047"/>
    </source>
</evidence>
<evidence type="ECO:0000256" key="6">
    <source>
        <dbReference type="ARBA" id="ARBA00022692"/>
    </source>
</evidence>
<dbReference type="GO" id="GO:0004252">
    <property type="term" value="F:serine-type endopeptidase activity"/>
    <property type="evidence" value="ECO:0007669"/>
    <property type="project" value="InterPro"/>
</dbReference>
<dbReference type="InterPro" id="IPR001733">
    <property type="entry name" value="Peptidase_S26B"/>
</dbReference>
<comment type="function">
    <text evidence="9">Catalytic component of the signal peptidase complex (SPC) which catalyzes the cleavage of N-terminal signal sequences from nascent proteins as they are translocated into the lumen of the endoplasmic reticulum. Specifically cleaves N-terminal signal peptides that contain a hydrophobic alpha-helix (h-region) shorter than 18-20 amino acids.</text>
</comment>
<proteinExistence type="inferred from homology"/>
<feature type="transmembrane region" description="Helical" evidence="10">
    <location>
        <begin position="150"/>
        <end position="168"/>
    </location>
</feature>
<dbReference type="SUPFAM" id="SSF51306">
    <property type="entry name" value="LexA/Signal peptidase"/>
    <property type="match status" value="1"/>
</dbReference>
<protein>
    <recommendedName>
        <fullName evidence="5 10">Signal peptidase complex catalytic subunit SEC11</fullName>
        <ecNumber evidence="4 10">3.4.21.89</ecNumber>
    </recommendedName>
</protein>
<gene>
    <name evidence="11" type="primary">SEC11C</name>
    <name evidence="11" type="ORF">NPIL_338951</name>
</gene>
<dbReference type="Proteomes" id="UP000887013">
    <property type="component" value="Unassembled WGS sequence"/>
</dbReference>
<evidence type="ECO:0000256" key="4">
    <source>
        <dbReference type="ARBA" id="ARBA00013208"/>
    </source>
</evidence>
<sequence length="178" mass="20078">MRPPFLNSLLKFGLLVGSVCSLWYGFTVVTGCRQPLTVVMTEGMEPALRKGDIVYSTNYEEDSLNVGDIIIFDVQGRGRSIVHRITYIQTKQDGTLQMLTKGDGRPLDDRALFYPPGQMWVEKKDVIGKVKGVVPPIGIVILLFQEYQITVYGGLIVYFIVTVLISKARDDFHHHLHH</sequence>
<dbReference type="CDD" id="cd06530">
    <property type="entry name" value="S26_SPase_I"/>
    <property type="match status" value="1"/>
</dbReference>
<dbReference type="PANTHER" id="PTHR10806:SF6">
    <property type="entry name" value="SIGNAL PEPTIDASE COMPLEX CATALYTIC SUBUNIT SEC11"/>
    <property type="match status" value="1"/>
</dbReference>
<dbReference type="EC" id="3.4.21.89" evidence="4 10"/>
<evidence type="ECO:0000256" key="8">
    <source>
        <dbReference type="ARBA" id="ARBA00023136"/>
    </source>
</evidence>
<evidence type="ECO:0000256" key="3">
    <source>
        <dbReference type="ARBA" id="ARBA00011035"/>
    </source>
</evidence>
<keyword evidence="12" id="KW-1185">Reference proteome</keyword>
<dbReference type="PROSITE" id="PS51257">
    <property type="entry name" value="PROKAR_LIPOPROTEIN"/>
    <property type="match status" value="1"/>
</dbReference>
<organism evidence="11 12">
    <name type="scientific">Nephila pilipes</name>
    <name type="common">Giant wood spider</name>
    <name type="synonym">Nephila maculata</name>
    <dbReference type="NCBI Taxonomy" id="299642"/>
    <lineage>
        <taxon>Eukaryota</taxon>
        <taxon>Metazoa</taxon>
        <taxon>Ecdysozoa</taxon>
        <taxon>Arthropoda</taxon>
        <taxon>Chelicerata</taxon>
        <taxon>Arachnida</taxon>
        <taxon>Araneae</taxon>
        <taxon>Araneomorphae</taxon>
        <taxon>Entelegynae</taxon>
        <taxon>Araneoidea</taxon>
        <taxon>Nephilidae</taxon>
        <taxon>Nephila</taxon>
    </lineage>
</organism>
<reference evidence="11" key="1">
    <citation type="submission" date="2020-08" db="EMBL/GenBank/DDBJ databases">
        <title>Multicomponent nature underlies the extraordinary mechanical properties of spider dragline silk.</title>
        <authorList>
            <person name="Kono N."/>
            <person name="Nakamura H."/>
            <person name="Mori M."/>
            <person name="Yoshida Y."/>
            <person name="Ohtoshi R."/>
            <person name="Malay A.D."/>
            <person name="Moran D.A.P."/>
            <person name="Tomita M."/>
            <person name="Numata K."/>
            <person name="Arakawa K."/>
        </authorList>
    </citation>
    <scope>NUCLEOTIDE SEQUENCE</scope>
</reference>
<dbReference type="AlphaFoldDB" id="A0A8X6MU36"/>
<keyword evidence="7 10" id="KW-1133">Transmembrane helix</keyword>
<evidence type="ECO:0000256" key="2">
    <source>
        <dbReference type="ARBA" id="ARBA00004648"/>
    </source>
</evidence>
<feature type="transmembrane region" description="Helical" evidence="10">
    <location>
        <begin position="12"/>
        <end position="32"/>
    </location>
</feature>
<keyword evidence="10" id="KW-0256">Endoplasmic reticulum</keyword>
<dbReference type="GO" id="GO:0005787">
    <property type="term" value="C:signal peptidase complex"/>
    <property type="evidence" value="ECO:0007669"/>
    <property type="project" value="TreeGrafter"/>
</dbReference>
<keyword evidence="8 10" id="KW-0472">Membrane</keyword>
<comment type="subcellular location">
    <subcellularLocation>
        <location evidence="2">Endoplasmic reticulum membrane</location>
        <topology evidence="2">Single-pass type II membrane protein</topology>
    </subcellularLocation>
</comment>
<evidence type="ECO:0000256" key="1">
    <source>
        <dbReference type="ARBA" id="ARBA00000677"/>
    </source>
</evidence>
<dbReference type="NCBIfam" id="TIGR02228">
    <property type="entry name" value="sigpep_I_arch"/>
    <property type="match status" value="1"/>
</dbReference>
<keyword evidence="10" id="KW-0735">Signal-anchor</keyword>
<name>A0A8X6MU36_NEPPI</name>
<evidence type="ECO:0000313" key="12">
    <source>
        <dbReference type="Proteomes" id="UP000887013"/>
    </source>
</evidence>
<comment type="subunit">
    <text evidence="10">Component of the signal peptidase complex.</text>
</comment>
<evidence type="ECO:0000256" key="7">
    <source>
        <dbReference type="ARBA" id="ARBA00022989"/>
    </source>
</evidence>
<dbReference type="PRINTS" id="PR00728">
    <property type="entry name" value="SIGNALPTASE"/>
</dbReference>
<dbReference type="PANTHER" id="PTHR10806">
    <property type="entry name" value="SIGNAL PEPTIDASE COMPLEX CATALYTIC SUBUNIT SEC11"/>
    <property type="match status" value="1"/>
</dbReference>